<dbReference type="EMBL" id="SSDS01000065">
    <property type="protein sequence ID" value="TXG76756.1"/>
    <property type="molecule type" value="Genomic_DNA"/>
</dbReference>
<sequence length="170" mass="19361">MSYSWDAMQRALEHVFSDATGIAFTWDESLRRIPRAPIGVLSLGQSMTVGRDSHRYTFRDSDISLDMYGYRELTINVQIRARLAKTAPSSRIIAEKARLALANPMCRDELRNAGLVFVETHPLLTLDFSRTVRKELRSSFDVVFRIALHEQQKANHIGYFKSAAVSEALR</sequence>
<evidence type="ECO:0000313" key="2">
    <source>
        <dbReference type="EMBL" id="TXG76756.1"/>
    </source>
</evidence>
<dbReference type="InterPro" id="IPR057087">
    <property type="entry name" value="Gp12-like"/>
</dbReference>
<dbReference type="Proteomes" id="UP000321026">
    <property type="component" value="Unassembled WGS sequence"/>
</dbReference>
<feature type="domain" description="Phage neck terminator protein gp12-like" evidence="1">
    <location>
        <begin position="7"/>
        <end position="148"/>
    </location>
</feature>
<dbReference type="NCBIfam" id="NF047498">
    <property type="entry name" value="LIC_12616_fam"/>
    <property type="match status" value="1"/>
</dbReference>
<name>A0A5C7J881_9BACT</name>
<gene>
    <name evidence="2" type="ORF">E6Q11_04100</name>
</gene>
<dbReference type="AlphaFoldDB" id="A0A5C7J881"/>
<protein>
    <recommendedName>
        <fullName evidence="1">Phage neck terminator protein gp12-like domain-containing protein</fullName>
    </recommendedName>
</protein>
<organism evidence="2 3">
    <name type="scientific">Candidatus Dojkabacteria bacterium</name>
    <dbReference type="NCBI Taxonomy" id="2099670"/>
    <lineage>
        <taxon>Bacteria</taxon>
        <taxon>Candidatus Dojkabacteria</taxon>
    </lineage>
</organism>
<accession>A0A5C7J881</accession>
<reference evidence="2 3" key="1">
    <citation type="submission" date="2018-09" db="EMBL/GenBank/DDBJ databases">
        <title>Metagenome Assembled Genomes from an Advanced Water Purification Facility.</title>
        <authorList>
            <person name="Stamps B.W."/>
            <person name="Spear J.R."/>
        </authorList>
    </citation>
    <scope>NUCLEOTIDE SEQUENCE [LARGE SCALE GENOMIC DNA]</scope>
    <source>
        <strain evidence="2">Bin_63_2</strain>
    </source>
</reference>
<evidence type="ECO:0000259" key="1">
    <source>
        <dbReference type="Pfam" id="PF23961"/>
    </source>
</evidence>
<evidence type="ECO:0000313" key="3">
    <source>
        <dbReference type="Proteomes" id="UP000321026"/>
    </source>
</evidence>
<dbReference type="Pfam" id="PF23961">
    <property type="entry name" value="Phage_tail_terminator_9"/>
    <property type="match status" value="1"/>
</dbReference>
<comment type="caution">
    <text evidence="2">The sequence shown here is derived from an EMBL/GenBank/DDBJ whole genome shotgun (WGS) entry which is preliminary data.</text>
</comment>
<proteinExistence type="predicted"/>